<organism evidence="1 2">
    <name type="scientific">Schistosoma mattheei</name>
    <dbReference type="NCBI Taxonomy" id="31246"/>
    <lineage>
        <taxon>Eukaryota</taxon>
        <taxon>Metazoa</taxon>
        <taxon>Spiralia</taxon>
        <taxon>Lophotrochozoa</taxon>
        <taxon>Platyhelminthes</taxon>
        <taxon>Trematoda</taxon>
        <taxon>Digenea</taxon>
        <taxon>Strigeidida</taxon>
        <taxon>Schistosomatoidea</taxon>
        <taxon>Schistosomatidae</taxon>
        <taxon>Schistosoma</taxon>
    </lineage>
</organism>
<keyword evidence="2" id="KW-1185">Reference proteome</keyword>
<dbReference type="AlphaFoldDB" id="A0A183P805"/>
<name>A0A183P805_9TREM</name>
<reference evidence="1 2" key="1">
    <citation type="submission" date="2018-11" db="EMBL/GenBank/DDBJ databases">
        <authorList>
            <consortium name="Pathogen Informatics"/>
        </authorList>
    </citation>
    <scope>NUCLEOTIDE SEQUENCE [LARGE SCALE GENOMIC DNA]</scope>
    <source>
        <strain>Denwood</strain>
        <strain evidence="2">Zambia</strain>
    </source>
</reference>
<evidence type="ECO:0000313" key="2">
    <source>
        <dbReference type="Proteomes" id="UP000269396"/>
    </source>
</evidence>
<accession>A0A183P805</accession>
<sequence>MDISTISISTFVCIYALVNMLFGRLCRPFDARGYHALYFNQPYSWHASQRDRVVVTWRIRGIGYWNAYTKSEKYLSEKPTNMEIDSAELAKHNKSDDMWIALDHQGKSKPSSCYF</sequence>
<evidence type="ECO:0000313" key="1">
    <source>
        <dbReference type="EMBL" id="VDP54714.1"/>
    </source>
</evidence>
<gene>
    <name evidence="1" type="ORF">SMTD_LOCUS10491</name>
</gene>
<protein>
    <submittedName>
        <fullName evidence="1">Uncharacterized protein</fullName>
    </submittedName>
</protein>
<dbReference type="Proteomes" id="UP000269396">
    <property type="component" value="Unassembled WGS sequence"/>
</dbReference>
<proteinExistence type="predicted"/>
<dbReference type="EMBL" id="UZAL01030612">
    <property type="protein sequence ID" value="VDP54714.1"/>
    <property type="molecule type" value="Genomic_DNA"/>
</dbReference>